<evidence type="ECO:0000256" key="2">
    <source>
        <dbReference type="ARBA" id="ARBA00022448"/>
    </source>
</evidence>
<evidence type="ECO:0000256" key="6">
    <source>
        <dbReference type="ARBA" id="ARBA00023065"/>
    </source>
</evidence>
<evidence type="ECO:0000256" key="7">
    <source>
        <dbReference type="ARBA" id="ARBA00023136"/>
    </source>
</evidence>
<feature type="transmembrane region" description="Helical" evidence="8">
    <location>
        <begin position="195"/>
        <end position="215"/>
    </location>
</feature>
<keyword evidence="7 8" id="KW-0472">Membrane</keyword>
<evidence type="ECO:0000256" key="3">
    <source>
        <dbReference type="ARBA" id="ARBA00022449"/>
    </source>
</evidence>
<feature type="transmembrane region" description="Helical" evidence="8">
    <location>
        <begin position="26"/>
        <end position="48"/>
    </location>
</feature>
<evidence type="ECO:0000313" key="11">
    <source>
        <dbReference type="Proteomes" id="UP000027120"/>
    </source>
</evidence>
<dbReference type="GO" id="GO:0016020">
    <property type="term" value="C:membrane"/>
    <property type="evidence" value="ECO:0007669"/>
    <property type="project" value="InterPro"/>
</dbReference>
<keyword evidence="3" id="KW-0050">Antiport</keyword>
<keyword evidence="11" id="KW-1185">Reference proteome</keyword>
<keyword evidence="2" id="KW-0813">Transport</keyword>
<evidence type="ECO:0000256" key="4">
    <source>
        <dbReference type="ARBA" id="ARBA00022692"/>
    </source>
</evidence>
<evidence type="ECO:0000256" key="5">
    <source>
        <dbReference type="ARBA" id="ARBA00022989"/>
    </source>
</evidence>
<evidence type="ECO:0000259" key="9">
    <source>
        <dbReference type="Pfam" id="PF01699"/>
    </source>
</evidence>
<dbReference type="PANTHER" id="PTHR31503:SF48">
    <property type="entry name" value="VACUOLAR CATION_PROTON EXCHANGER 2"/>
    <property type="match status" value="1"/>
</dbReference>
<organism evidence="10 11">
    <name type="scientific">Citrus sinensis</name>
    <name type="common">Sweet orange</name>
    <name type="synonym">Citrus aurantium var. sinensis</name>
    <dbReference type="NCBI Taxonomy" id="2711"/>
    <lineage>
        <taxon>Eukaryota</taxon>
        <taxon>Viridiplantae</taxon>
        <taxon>Streptophyta</taxon>
        <taxon>Embryophyta</taxon>
        <taxon>Tracheophyta</taxon>
        <taxon>Spermatophyta</taxon>
        <taxon>Magnoliopsida</taxon>
        <taxon>eudicotyledons</taxon>
        <taxon>Gunneridae</taxon>
        <taxon>Pentapetalae</taxon>
        <taxon>rosids</taxon>
        <taxon>malvids</taxon>
        <taxon>Sapindales</taxon>
        <taxon>Rutaceae</taxon>
        <taxon>Aurantioideae</taxon>
        <taxon>Citrus</taxon>
    </lineage>
</organism>
<name>A0A067EAY6_CITSI</name>
<comment type="subcellular location">
    <subcellularLocation>
        <location evidence="1">Endomembrane system</location>
        <topology evidence="1">Multi-pass membrane protein</topology>
    </subcellularLocation>
</comment>
<dbReference type="Pfam" id="PF01699">
    <property type="entry name" value="Na_Ca_ex"/>
    <property type="match status" value="1"/>
</dbReference>
<dbReference type="AlphaFoldDB" id="A0A067EAY6"/>
<dbReference type="GO" id="GO:0012505">
    <property type="term" value="C:endomembrane system"/>
    <property type="evidence" value="ECO:0007669"/>
    <property type="project" value="UniProtKB-SubCell"/>
</dbReference>
<reference evidence="10 11" key="1">
    <citation type="submission" date="2014-04" db="EMBL/GenBank/DDBJ databases">
        <authorList>
            <consortium name="International Citrus Genome Consortium"/>
            <person name="Gmitter F."/>
            <person name="Chen C."/>
            <person name="Farmerie W."/>
            <person name="Harkins T."/>
            <person name="Desany B."/>
            <person name="Mohiuddin M."/>
            <person name="Kodira C."/>
            <person name="Borodovsky M."/>
            <person name="Lomsadze A."/>
            <person name="Burns P."/>
            <person name="Jenkins J."/>
            <person name="Prochnik S."/>
            <person name="Shu S."/>
            <person name="Chapman J."/>
            <person name="Pitluck S."/>
            <person name="Schmutz J."/>
            <person name="Rokhsar D."/>
        </authorList>
    </citation>
    <scope>NUCLEOTIDE SEQUENCE</scope>
</reference>
<keyword evidence="5 8" id="KW-1133">Transmembrane helix</keyword>
<dbReference type="Proteomes" id="UP000027120">
    <property type="component" value="Unassembled WGS sequence"/>
</dbReference>
<evidence type="ECO:0000313" key="10">
    <source>
        <dbReference type="EMBL" id="KDO51065.1"/>
    </source>
</evidence>
<evidence type="ECO:0000256" key="8">
    <source>
        <dbReference type="SAM" id="Phobius"/>
    </source>
</evidence>
<keyword evidence="6" id="KW-0406">Ion transport</keyword>
<gene>
    <name evidence="10" type="ORF">CISIN_1g038952mg</name>
</gene>
<dbReference type="GO" id="GO:0015368">
    <property type="term" value="F:calcium:monoatomic cation antiporter activity"/>
    <property type="evidence" value="ECO:0007669"/>
    <property type="project" value="UniProtKB-ARBA"/>
</dbReference>
<protein>
    <recommendedName>
        <fullName evidence="9">Sodium/calcium exchanger membrane region domain-containing protein</fullName>
    </recommendedName>
</protein>
<feature type="transmembrane region" description="Helical" evidence="8">
    <location>
        <begin position="132"/>
        <end position="153"/>
    </location>
</feature>
<sequence>LLVLGSAFFCGALVNAKREGASAVASVNSGLLLMAVMALLFLAVLLATHTELHFEKSKLALSRFCSCAMLVAYAAYLYFQLKSQWQLCDQEEIPEISKRESIIWLFILTNWISILSEYFVDAVEGASMELKMPVAFISIILLPIVGNAGAIMFTMKDKLVPFSIVIGRIMGRPIDLNLQLFETATLMITEENSNYFKGLMLVFCYVIVAASFLVLEDPTSLRKLFAPFGFRGNW</sequence>
<dbReference type="SMR" id="A0A067EAY6"/>
<feature type="domain" description="Sodium/calcium exchanger membrane region" evidence="9">
    <location>
        <begin position="1"/>
        <end position="81"/>
    </location>
</feature>
<dbReference type="InterPro" id="IPR004837">
    <property type="entry name" value="NaCa_Exmemb"/>
</dbReference>
<dbReference type="InterPro" id="IPR004713">
    <property type="entry name" value="CaH_exchang"/>
</dbReference>
<accession>A0A067EAY6</accession>
<feature type="non-terminal residue" evidence="10">
    <location>
        <position position="1"/>
    </location>
</feature>
<evidence type="ECO:0000256" key="1">
    <source>
        <dbReference type="ARBA" id="ARBA00004127"/>
    </source>
</evidence>
<dbReference type="PANTHER" id="PTHR31503">
    <property type="entry name" value="VACUOLAR CALCIUM ION TRANSPORTER"/>
    <property type="match status" value="1"/>
</dbReference>
<feature type="transmembrane region" description="Helical" evidence="8">
    <location>
        <begin position="60"/>
        <end position="81"/>
    </location>
</feature>
<dbReference type="EMBL" id="KK785064">
    <property type="protein sequence ID" value="KDO51065.1"/>
    <property type="molecule type" value="Genomic_DNA"/>
</dbReference>
<proteinExistence type="predicted"/>
<keyword evidence="4 8" id="KW-0812">Transmembrane</keyword>
<feature type="transmembrane region" description="Helical" evidence="8">
    <location>
        <begin position="101"/>
        <end position="120"/>
    </location>
</feature>